<dbReference type="Pfam" id="PF00528">
    <property type="entry name" value="BPD_transp_1"/>
    <property type="match status" value="1"/>
</dbReference>
<gene>
    <name evidence="10" type="ORF">GA0061098_1001102</name>
</gene>
<dbReference type="PANTHER" id="PTHR43848">
    <property type="entry name" value="PUTRESCINE TRANSPORT SYSTEM PERMEASE PROTEIN POTI"/>
    <property type="match status" value="1"/>
</dbReference>
<feature type="domain" description="ABC transmembrane type-1" evidence="9">
    <location>
        <begin position="102"/>
        <end position="289"/>
    </location>
</feature>
<organism evidence="10 11">
    <name type="scientific">Bradyrhizobium shewense</name>
    <dbReference type="NCBI Taxonomy" id="1761772"/>
    <lineage>
        <taxon>Bacteria</taxon>
        <taxon>Pseudomonadati</taxon>
        <taxon>Pseudomonadota</taxon>
        <taxon>Alphaproteobacteria</taxon>
        <taxon>Hyphomicrobiales</taxon>
        <taxon>Nitrobacteraceae</taxon>
        <taxon>Bradyrhizobium</taxon>
    </lineage>
</organism>
<evidence type="ECO:0000256" key="5">
    <source>
        <dbReference type="ARBA" id="ARBA00022692"/>
    </source>
</evidence>
<feature type="transmembrane region" description="Helical" evidence="8">
    <location>
        <begin position="271"/>
        <end position="296"/>
    </location>
</feature>
<reference evidence="11" key="1">
    <citation type="submission" date="2016-08" db="EMBL/GenBank/DDBJ databases">
        <authorList>
            <person name="Varghese N."/>
            <person name="Submissions Spin"/>
        </authorList>
    </citation>
    <scope>NUCLEOTIDE SEQUENCE [LARGE SCALE GENOMIC DNA]</scope>
    <source>
        <strain evidence="11">ERR11</strain>
    </source>
</reference>
<keyword evidence="4" id="KW-1003">Cell membrane</keyword>
<dbReference type="Proteomes" id="UP000199184">
    <property type="component" value="Unassembled WGS sequence"/>
</dbReference>
<dbReference type="RefSeq" id="WP_091952327.1">
    <property type="nucleotide sequence ID" value="NZ_FMAI01000001.1"/>
</dbReference>
<dbReference type="PANTHER" id="PTHR43848:SF2">
    <property type="entry name" value="PUTRESCINE TRANSPORT SYSTEM PERMEASE PROTEIN POTI"/>
    <property type="match status" value="1"/>
</dbReference>
<evidence type="ECO:0000256" key="7">
    <source>
        <dbReference type="ARBA" id="ARBA00023136"/>
    </source>
</evidence>
<dbReference type="Gene3D" id="1.10.3720.10">
    <property type="entry name" value="MetI-like"/>
    <property type="match status" value="1"/>
</dbReference>
<evidence type="ECO:0000256" key="3">
    <source>
        <dbReference type="ARBA" id="ARBA00022448"/>
    </source>
</evidence>
<evidence type="ECO:0000256" key="6">
    <source>
        <dbReference type="ARBA" id="ARBA00022989"/>
    </source>
</evidence>
<proteinExistence type="inferred from homology"/>
<keyword evidence="7 8" id="KW-0472">Membrane</keyword>
<dbReference type="GO" id="GO:0005886">
    <property type="term" value="C:plasma membrane"/>
    <property type="evidence" value="ECO:0007669"/>
    <property type="project" value="UniProtKB-SubCell"/>
</dbReference>
<evidence type="ECO:0000256" key="1">
    <source>
        <dbReference type="ARBA" id="ARBA00004651"/>
    </source>
</evidence>
<evidence type="ECO:0000313" key="10">
    <source>
        <dbReference type="EMBL" id="SCB08105.1"/>
    </source>
</evidence>
<feature type="transmembrane region" description="Helical" evidence="8">
    <location>
        <begin position="214"/>
        <end position="237"/>
    </location>
</feature>
<evidence type="ECO:0000313" key="11">
    <source>
        <dbReference type="Proteomes" id="UP000199184"/>
    </source>
</evidence>
<dbReference type="SUPFAM" id="SSF161098">
    <property type="entry name" value="MetI-like"/>
    <property type="match status" value="1"/>
</dbReference>
<evidence type="ECO:0000256" key="2">
    <source>
        <dbReference type="ARBA" id="ARBA00007069"/>
    </source>
</evidence>
<dbReference type="InterPro" id="IPR000515">
    <property type="entry name" value="MetI-like"/>
</dbReference>
<comment type="subcellular location">
    <subcellularLocation>
        <location evidence="1 8">Cell membrane</location>
        <topology evidence="1 8">Multi-pass membrane protein</topology>
    </subcellularLocation>
</comment>
<dbReference type="CDD" id="cd06261">
    <property type="entry name" value="TM_PBP2"/>
    <property type="match status" value="1"/>
</dbReference>
<evidence type="ECO:0000259" key="9">
    <source>
        <dbReference type="PROSITE" id="PS50928"/>
    </source>
</evidence>
<dbReference type="PROSITE" id="PS50928">
    <property type="entry name" value="ABC_TM1"/>
    <property type="match status" value="1"/>
</dbReference>
<evidence type="ECO:0000256" key="8">
    <source>
        <dbReference type="RuleBase" id="RU363032"/>
    </source>
</evidence>
<dbReference type="InterPro" id="IPR035906">
    <property type="entry name" value="MetI-like_sf"/>
</dbReference>
<keyword evidence="3 8" id="KW-0813">Transport</keyword>
<dbReference type="GO" id="GO:0055085">
    <property type="term" value="P:transmembrane transport"/>
    <property type="evidence" value="ECO:0007669"/>
    <property type="project" value="InterPro"/>
</dbReference>
<evidence type="ECO:0000256" key="4">
    <source>
        <dbReference type="ARBA" id="ARBA00022475"/>
    </source>
</evidence>
<dbReference type="AlphaFoldDB" id="A0A1C3TYC0"/>
<accession>A0A1C3TYC0</accession>
<feature type="transmembrane region" description="Helical" evidence="8">
    <location>
        <begin position="106"/>
        <end position="125"/>
    </location>
</feature>
<name>A0A1C3TYC0_9BRAD</name>
<keyword evidence="11" id="KW-1185">Reference proteome</keyword>
<feature type="transmembrane region" description="Helical" evidence="8">
    <location>
        <begin position="137"/>
        <end position="163"/>
    </location>
</feature>
<keyword evidence="6 8" id="KW-1133">Transmembrane helix</keyword>
<sequence>MSAVLADMPKTDMPETETSKTVAPAATKAIAPRTGRRPWTFYVLATLFAAYVIALYGPMFCIYILSFQDIRGGLVFPMKGHSLHWFADLVTQVRTGDVKGSFDRSIKLAVIVTVITVVVSFLAGLGFRKRFGGDTFVFYMMIGSLVAPGLVLGLGTGLLFQALGLNASWYTSALGAQLSWTLPFGVLVMFAVMSRFNHVWEEAAYDLGASRWQSIRLVMIPVLAPGLVAVALFGFTLSYDEFARSLQTAGSLNTLPLEIWSMTLNVTSPSLYALGTVTTIVSFIVIGASLGSIVLIQKKRGSSAKG</sequence>
<dbReference type="InterPro" id="IPR051789">
    <property type="entry name" value="Bact_Polyamine_Transport"/>
</dbReference>
<comment type="similarity">
    <text evidence="2">Belongs to the binding-protein-dependent transport system permease family. CysTW subfamily.</text>
</comment>
<dbReference type="EMBL" id="FMAI01000001">
    <property type="protein sequence ID" value="SCB08105.1"/>
    <property type="molecule type" value="Genomic_DNA"/>
</dbReference>
<feature type="transmembrane region" description="Helical" evidence="8">
    <location>
        <begin position="41"/>
        <end position="65"/>
    </location>
</feature>
<feature type="transmembrane region" description="Helical" evidence="8">
    <location>
        <begin position="169"/>
        <end position="193"/>
    </location>
</feature>
<protein>
    <submittedName>
        <fullName evidence="10">Putative spermidine/putrescine transport system permease protein</fullName>
    </submittedName>
</protein>
<keyword evidence="5 8" id="KW-0812">Transmembrane</keyword>